<dbReference type="InterPro" id="IPR050900">
    <property type="entry name" value="Transposase_IS3/IS150/IS904"/>
</dbReference>
<comment type="caution">
    <text evidence="3">The sequence shown here is derived from an EMBL/GenBank/DDBJ whole genome shotgun (WGS) entry which is preliminary data.</text>
</comment>
<feature type="domain" description="Integrase catalytic" evidence="2">
    <location>
        <begin position="2"/>
        <end position="62"/>
    </location>
</feature>
<dbReference type="AlphaFoldDB" id="A0A5B0GLL0"/>
<sequence>MGSVGDCFDNAMCESFFASLECELLARSHFATHEQARREIFHFLEAWYNPLRLHSGLGYRSPVIYEQLHAAQKPSSSTCELSTAGRRRGRDRRPADRPWTTRSTASNGGNLSAQNSTT</sequence>
<feature type="region of interest" description="Disordered" evidence="1">
    <location>
        <begin position="71"/>
        <end position="118"/>
    </location>
</feature>
<protein>
    <submittedName>
        <fullName evidence="3">Transposase</fullName>
    </submittedName>
</protein>
<accession>A0A5B0GLL0</accession>
<gene>
    <name evidence="3" type="ORF">FVF58_32680</name>
</gene>
<dbReference type="PANTHER" id="PTHR46889:SF4">
    <property type="entry name" value="TRANSPOSASE INSO FOR INSERTION SEQUENCE ELEMENT IS911B-RELATED"/>
    <property type="match status" value="1"/>
</dbReference>
<evidence type="ECO:0000313" key="3">
    <source>
        <dbReference type="EMBL" id="KAA1004364.1"/>
    </source>
</evidence>
<dbReference type="Pfam" id="PF13683">
    <property type="entry name" value="rve_3"/>
    <property type="match status" value="1"/>
</dbReference>
<evidence type="ECO:0000313" key="4">
    <source>
        <dbReference type="Proteomes" id="UP000325273"/>
    </source>
</evidence>
<proteinExistence type="predicted"/>
<dbReference type="GO" id="GO:0015074">
    <property type="term" value="P:DNA integration"/>
    <property type="evidence" value="ECO:0007669"/>
    <property type="project" value="InterPro"/>
</dbReference>
<organism evidence="3 4">
    <name type="scientific">Paraburkholderia panacisoli</name>
    <dbReference type="NCBI Taxonomy" id="2603818"/>
    <lineage>
        <taxon>Bacteria</taxon>
        <taxon>Pseudomonadati</taxon>
        <taxon>Pseudomonadota</taxon>
        <taxon>Betaproteobacteria</taxon>
        <taxon>Burkholderiales</taxon>
        <taxon>Burkholderiaceae</taxon>
        <taxon>Paraburkholderia</taxon>
    </lineage>
</organism>
<feature type="compositionally biased region" description="Polar residues" evidence="1">
    <location>
        <begin position="100"/>
        <end position="118"/>
    </location>
</feature>
<dbReference type="Proteomes" id="UP000325273">
    <property type="component" value="Unassembled WGS sequence"/>
</dbReference>
<keyword evidence="4" id="KW-1185">Reference proteome</keyword>
<evidence type="ECO:0000256" key="1">
    <source>
        <dbReference type="SAM" id="MobiDB-lite"/>
    </source>
</evidence>
<dbReference type="SUPFAM" id="SSF53098">
    <property type="entry name" value="Ribonuclease H-like"/>
    <property type="match status" value="1"/>
</dbReference>
<reference evidence="3 4" key="1">
    <citation type="submission" date="2019-08" db="EMBL/GenBank/DDBJ databases">
        <title>Paraburkholderia sp. DCY113.</title>
        <authorList>
            <person name="Kang J."/>
        </authorList>
    </citation>
    <scope>NUCLEOTIDE SEQUENCE [LARGE SCALE GENOMIC DNA]</scope>
    <source>
        <strain evidence="3 4">DCY113</strain>
    </source>
</reference>
<name>A0A5B0GLL0_9BURK</name>
<dbReference type="EMBL" id="VTUZ01000028">
    <property type="protein sequence ID" value="KAA1004364.1"/>
    <property type="molecule type" value="Genomic_DNA"/>
</dbReference>
<dbReference type="InterPro" id="IPR001584">
    <property type="entry name" value="Integrase_cat-core"/>
</dbReference>
<evidence type="ECO:0000259" key="2">
    <source>
        <dbReference type="Pfam" id="PF13683"/>
    </source>
</evidence>
<dbReference type="PANTHER" id="PTHR46889">
    <property type="entry name" value="TRANSPOSASE INSF FOR INSERTION SEQUENCE IS3B-RELATED"/>
    <property type="match status" value="1"/>
</dbReference>
<dbReference type="InterPro" id="IPR012337">
    <property type="entry name" value="RNaseH-like_sf"/>
</dbReference>